<gene>
    <name evidence="1" type="ORF">CKO43_03215</name>
</gene>
<dbReference type="RefSeq" id="WP_200228926.1">
    <property type="nucleotide sequence ID" value="NZ_NRRT01000026.1"/>
</dbReference>
<accession>A0ABS1DQN7</accession>
<organism evidence="1 2">
    <name type="scientific">Rubrivivax gelatinosus</name>
    <name type="common">Rhodocyclus gelatinosus</name>
    <name type="synonym">Rhodopseudomonas gelatinosa</name>
    <dbReference type="NCBI Taxonomy" id="28068"/>
    <lineage>
        <taxon>Bacteria</taxon>
        <taxon>Pseudomonadati</taxon>
        <taxon>Pseudomonadota</taxon>
        <taxon>Betaproteobacteria</taxon>
        <taxon>Burkholderiales</taxon>
        <taxon>Sphaerotilaceae</taxon>
        <taxon>Rubrivivax</taxon>
    </lineage>
</organism>
<protein>
    <submittedName>
        <fullName evidence="1">Uncharacterized protein</fullName>
    </submittedName>
</protein>
<sequence length="85" mass="9021">MPDPTPPQALATRIAALLGATLETEVDARRLLADPLYRRDVLLVCDAHVDHELAVLAVKFRAAIDGPPAAPARGHGRGPAPLSQR</sequence>
<dbReference type="Proteomes" id="UP001041814">
    <property type="component" value="Unassembled WGS sequence"/>
</dbReference>
<evidence type="ECO:0000313" key="1">
    <source>
        <dbReference type="EMBL" id="MBK1711788.1"/>
    </source>
</evidence>
<comment type="caution">
    <text evidence="1">The sequence shown here is derived from an EMBL/GenBank/DDBJ whole genome shotgun (WGS) entry which is preliminary data.</text>
</comment>
<reference evidence="1" key="1">
    <citation type="submission" date="2017-08" db="EMBL/GenBank/DDBJ databases">
        <authorList>
            <person name="Imhoff J.F."/>
            <person name="Rahn T."/>
            <person name="Kuenzel S."/>
            <person name="Neulinger S.C."/>
        </authorList>
    </citation>
    <scope>NUCLEOTIDE SEQUENCE</scope>
    <source>
        <strain evidence="1">IM 151</strain>
    </source>
</reference>
<reference evidence="1" key="2">
    <citation type="journal article" date="2020" name="Microorganisms">
        <title>Osmotic Adaptation and Compatible Solute Biosynthesis of Phototrophic Bacteria as Revealed from Genome Analyses.</title>
        <authorList>
            <person name="Imhoff J.F."/>
            <person name="Rahn T."/>
            <person name="Kunzel S."/>
            <person name="Keller A."/>
            <person name="Neulinger S.C."/>
        </authorList>
    </citation>
    <scope>NUCLEOTIDE SEQUENCE</scope>
    <source>
        <strain evidence="1">IM 151</strain>
    </source>
</reference>
<proteinExistence type="predicted"/>
<name>A0ABS1DQN7_RUBGE</name>
<keyword evidence="2" id="KW-1185">Reference proteome</keyword>
<dbReference type="EMBL" id="NRRU01000007">
    <property type="protein sequence ID" value="MBK1711788.1"/>
    <property type="molecule type" value="Genomic_DNA"/>
</dbReference>
<evidence type="ECO:0000313" key="2">
    <source>
        <dbReference type="Proteomes" id="UP001041814"/>
    </source>
</evidence>